<proteinExistence type="predicted"/>
<dbReference type="Proteomes" id="UP000479190">
    <property type="component" value="Unassembled WGS sequence"/>
</dbReference>
<organism evidence="1 2">
    <name type="scientific">Trichogramma brassicae</name>
    <dbReference type="NCBI Taxonomy" id="86971"/>
    <lineage>
        <taxon>Eukaryota</taxon>
        <taxon>Metazoa</taxon>
        <taxon>Ecdysozoa</taxon>
        <taxon>Arthropoda</taxon>
        <taxon>Hexapoda</taxon>
        <taxon>Insecta</taxon>
        <taxon>Pterygota</taxon>
        <taxon>Neoptera</taxon>
        <taxon>Endopterygota</taxon>
        <taxon>Hymenoptera</taxon>
        <taxon>Apocrita</taxon>
        <taxon>Proctotrupomorpha</taxon>
        <taxon>Chalcidoidea</taxon>
        <taxon>Trichogrammatidae</taxon>
        <taxon>Trichogramma</taxon>
    </lineage>
</organism>
<keyword evidence="2" id="KW-1185">Reference proteome</keyword>
<evidence type="ECO:0000313" key="2">
    <source>
        <dbReference type="Proteomes" id="UP000479190"/>
    </source>
</evidence>
<name>A0A6H5J8Q4_9HYME</name>
<protein>
    <submittedName>
        <fullName evidence="1">Uncharacterized protein</fullName>
    </submittedName>
</protein>
<dbReference type="EMBL" id="CADCXV010001509">
    <property type="protein sequence ID" value="CAB0044979.1"/>
    <property type="molecule type" value="Genomic_DNA"/>
</dbReference>
<evidence type="ECO:0000313" key="1">
    <source>
        <dbReference type="EMBL" id="CAB0044979.1"/>
    </source>
</evidence>
<dbReference type="AlphaFoldDB" id="A0A6H5J8Q4"/>
<reference evidence="1 2" key="1">
    <citation type="submission" date="2020-02" db="EMBL/GenBank/DDBJ databases">
        <authorList>
            <person name="Ferguson B K."/>
        </authorList>
    </citation>
    <scope>NUCLEOTIDE SEQUENCE [LARGE SCALE GENOMIC DNA]</scope>
</reference>
<accession>A0A6H5J8Q4</accession>
<feature type="non-terminal residue" evidence="1">
    <location>
        <position position="1"/>
    </location>
</feature>
<gene>
    <name evidence="1" type="ORF">TBRA_LOCUS16538</name>
</gene>
<sequence>SGMLRWSVPTRPQRYNQEVSSASRFISYQKCPVLVTLPADRFLLSYLDTRELCGLVRGMSQQPAFSAMDCLFSSSCPIFLPSVSLVWCNSRLLGILIQ</sequence>